<evidence type="ECO:0000313" key="3">
    <source>
        <dbReference type="Proteomes" id="UP000450000"/>
    </source>
</evidence>
<gene>
    <name evidence="2" type="ORF">F7Q99_22490</name>
</gene>
<name>A0A6N7KYB2_9ACTN</name>
<feature type="domain" description="DUF6891" evidence="1">
    <location>
        <begin position="124"/>
        <end position="304"/>
    </location>
</feature>
<comment type="caution">
    <text evidence="2">The sequence shown here is derived from an EMBL/GenBank/DDBJ whole genome shotgun (WGS) entry which is preliminary data.</text>
</comment>
<reference evidence="2 3" key="1">
    <citation type="submission" date="2019-09" db="EMBL/GenBank/DDBJ databases">
        <title>Genome Sequences of Streptomyces kaniharaensis ATCC 21070.</title>
        <authorList>
            <person name="Zhu W."/>
            <person name="De Crecy-Lagard V."/>
            <person name="Richards N.G."/>
        </authorList>
    </citation>
    <scope>NUCLEOTIDE SEQUENCE [LARGE SCALE GENOMIC DNA]</scope>
    <source>
        <strain evidence="2 3">SF-557</strain>
    </source>
</reference>
<dbReference type="InterPro" id="IPR054186">
    <property type="entry name" value="DUF6891"/>
</dbReference>
<sequence length="306" mass="33500">MLAITVQENDGTRQVRVSEHALELLVRRLGAPGDNFVVVERIPDLPDVFIQVWHDEGGDYRLEHRDGAADRHFAVPLDGPDAVIAAMTGWARRAPGWGDGLDWQLLDTGPAPEPVPPLDVPPDDRRVLEERLRLTLACGYTTRAGLAEQAQDYLVSGDRRPVSREQAEQLADRLWLERVGEQTGWVGETDPERLARAFAALEESGITAREHFTCCHSCGESEIGGAGAPDARGFVYFHYQCTESAAEGHGLSLYYGGFDGSPLTTTAVGHEVVAALKDAGLPAVWNGEPSEAIEIHPLLWRRRLVG</sequence>
<dbReference type="AlphaFoldDB" id="A0A6N7KYB2"/>
<proteinExistence type="predicted"/>
<evidence type="ECO:0000313" key="2">
    <source>
        <dbReference type="EMBL" id="MQS14954.1"/>
    </source>
</evidence>
<dbReference type="EMBL" id="WBOF01000001">
    <property type="protein sequence ID" value="MQS14954.1"/>
    <property type="molecule type" value="Genomic_DNA"/>
</dbReference>
<dbReference type="Proteomes" id="UP000450000">
    <property type="component" value="Unassembled WGS sequence"/>
</dbReference>
<dbReference type="RefSeq" id="WP_153464230.1">
    <property type="nucleotide sequence ID" value="NZ_WBOF01000001.1"/>
</dbReference>
<accession>A0A6N7KYB2</accession>
<evidence type="ECO:0000259" key="1">
    <source>
        <dbReference type="Pfam" id="PF21831"/>
    </source>
</evidence>
<protein>
    <recommendedName>
        <fullName evidence="1">DUF6891 domain-containing protein</fullName>
    </recommendedName>
</protein>
<organism evidence="2 3">
    <name type="scientific">Streptomyces kaniharaensis</name>
    <dbReference type="NCBI Taxonomy" id="212423"/>
    <lineage>
        <taxon>Bacteria</taxon>
        <taxon>Bacillati</taxon>
        <taxon>Actinomycetota</taxon>
        <taxon>Actinomycetes</taxon>
        <taxon>Kitasatosporales</taxon>
        <taxon>Streptomycetaceae</taxon>
        <taxon>Streptomyces</taxon>
    </lineage>
</organism>
<dbReference type="Pfam" id="PF21831">
    <property type="entry name" value="DUF6891"/>
    <property type="match status" value="1"/>
</dbReference>
<keyword evidence="3" id="KW-1185">Reference proteome</keyword>
<dbReference type="OrthoDB" id="5515732at2"/>